<dbReference type="Pfam" id="PF00169">
    <property type="entry name" value="PH"/>
    <property type="match status" value="2"/>
</dbReference>
<name>K3X6P8_GLOUD</name>
<keyword evidence="4" id="KW-1185">Reference proteome</keyword>
<evidence type="ECO:0000256" key="1">
    <source>
        <dbReference type="SAM" id="MobiDB-lite"/>
    </source>
</evidence>
<feature type="compositionally biased region" description="Polar residues" evidence="1">
    <location>
        <begin position="317"/>
        <end position="328"/>
    </location>
</feature>
<dbReference type="eggNOG" id="ENOG502QU5E">
    <property type="taxonomic scope" value="Eukaryota"/>
</dbReference>
<sequence length="352" mass="38898">MEAQHSGWVFKQGSLVRNWKKRFMVLRGKQLTYYDTASISPKTKEKGSFQVITAELSSDIQNGLLVHGKGGRVLKLYTDSAESSRAWYTSILEATTGMMIGGSRMSLTSDGRYSVLSAANSNNSSSVDVDEELELLDRLDSLPLDDAGSIHHSGWLKKEGSRIKNWKKRYFTLHGNTLSYYDSADTGSAAKGYGHVKSVEVNGERENSLDITFERGRLLRVSAKNQDDMEQWLCILSEAIEQKNAEDNNIRQSIASRGSFRMSMSVAVAKPPRVSSMPMRHSISSAPAPSTPSKQPQNFGGSVPAAYSSVLEKRTSSNDSYATTTAQSYADEYAIETDSDEYESDDSEGDWI</sequence>
<dbReference type="PROSITE" id="PS50003">
    <property type="entry name" value="PH_DOMAIN"/>
    <property type="match status" value="2"/>
</dbReference>
<reference evidence="4" key="1">
    <citation type="journal article" date="2010" name="Genome Biol.">
        <title>Genome sequence of the necrotrophic plant pathogen Pythium ultimum reveals original pathogenicity mechanisms and effector repertoire.</title>
        <authorList>
            <person name="Levesque C.A."/>
            <person name="Brouwer H."/>
            <person name="Cano L."/>
            <person name="Hamilton J.P."/>
            <person name="Holt C."/>
            <person name="Huitema E."/>
            <person name="Raffaele S."/>
            <person name="Robideau G.P."/>
            <person name="Thines M."/>
            <person name="Win J."/>
            <person name="Zerillo M.M."/>
            <person name="Beakes G.W."/>
            <person name="Boore J.L."/>
            <person name="Busam D."/>
            <person name="Dumas B."/>
            <person name="Ferriera S."/>
            <person name="Fuerstenberg S.I."/>
            <person name="Gachon C.M."/>
            <person name="Gaulin E."/>
            <person name="Govers F."/>
            <person name="Grenville-Briggs L."/>
            <person name="Horner N."/>
            <person name="Hostetler J."/>
            <person name="Jiang R.H."/>
            <person name="Johnson J."/>
            <person name="Krajaejun T."/>
            <person name="Lin H."/>
            <person name="Meijer H.J."/>
            <person name="Moore B."/>
            <person name="Morris P."/>
            <person name="Phuntmart V."/>
            <person name="Puiu D."/>
            <person name="Shetty J."/>
            <person name="Stajich J.E."/>
            <person name="Tripathy S."/>
            <person name="Wawra S."/>
            <person name="van West P."/>
            <person name="Whitty B.R."/>
            <person name="Coutinho P.M."/>
            <person name="Henrissat B."/>
            <person name="Martin F."/>
            <person name="Thomas P.D."/>
            <person name="Tyler B.M."/>
            <person name="De Vries R.P."/>
            <person name="Kamoun S."/>
            <person name="Yandell M."/>
            <person name="Tisserat N."/>
            <person name="Buell C.R."/>
        </authorList>
    </citation>
    <scope>NUCLEOTIDE SEQUENCE</scope>
    <source>
        <strain evidence="4">DAOM:BR144</strain>
    </source>
</reference>
<dbReference type="InterPro" id="IPR051707">
    <property type="entry name" value="PI-Interact_SigTrans_Reg"/>
</dbReference>
<dbReference type="AlphaFoldDB" id="K3X6P8"/>
<dbReference type="STRING" id="431595.K3X6P8"/>
<feature type="compositionally biased region" description="Acidic residues" evidence="1">
    <location>
        <begin position="333"/>
        <end position="352"/>
    </location>
</feature>
<dbReference type="PANTHER" id="PTHR14336">
    <property type="entry name" value="TANDEM PH DOMAIN CONTAINING PROTEIN"/>
    <property type="match status" value="1"/>
</dbReference>
<dbReference type="InParanoid" id="K3X6P8"/>
<dbReference type="EnsemblProtists" id="PYU1_T012897">
    <property type="protein sequence ID" value="PYU1_T012897"/>
    <property type="gene ID" value="PYU1_G012870"/>
</dbReference>
<accession>K3X6P8</accession>
<dbReference type="HOGENOM" id="CLU_039687_0_0_1"/>
<dbReference type="InterPro" id="IPR001849">
    <property type="entry name" value="PH_domain"/>
</dbReference>
<evidence type="ECO:0000313" key="4">
    <source>
        <dbReference type="Proteomes" id="UP000019132"/>
    </source>
</evidence>
<dbReference type="FunFam" id="2.30.29.30:FF:000286">
    <property type="entry name" value="PH-protein kinase domain containing protein"/>
    <property type="match status" value="1"/>
</dbReference>
<dbReference type="PANTHER" id="PTHR14336:SF16">
    <property type="entry name" value="PH DOMAIN-CONTAINING PROTEIN"/>
    <property type="match status" value="1"/>
</dbReference>
<dbReference type="Gene3D" id="2.30.29.30">
    <property type="entry name" value="Pleckstrin-homology domain (PH domain)/Phosphotyrosine-binding domain (PTB)"/>
    <property type="match status" value="2"/>
</dbReference>
<reference evidence="4" key="2">
    <citation type="submission" date="2010-04" db="EMBL/GenBank/DDBJ databases">
        <authorList>
            <person name="Buell R."/>
            <person name="Hamilton J."/>
            <person name="Hostetler J."/>
        </authorList>
    </citation>
    <scope>NUCLEOTIDE SEQUENCE [LARGE SCALE GENOMIC DNA]</scope>
    <source>
        <strain evidence="4">DAOM:BR144</strain>
    </source>
</reference>
<organism evidence="3 4">
    <name type="scientific">Globisporangium ultimum (strain ATCC 200006 / CBS 805.95 / DAOM BR144)</name>
    <name type="common">Pythium ultimum</name>
    <dbReference type="NCBI Taxonomy" id="431595"/>
    <lineage>
        <taxon>Eukaryota</taxon>
        <taxon>Sar</taxon>
        <taxon>Stramenopiles</taxon>
        <taxon>Oomycota</taxon>
        <taxon>Peronosporomycetes</taxon>
        <taxon>Pythiales</taxon>
        <taxon>Pythiaceae</taxon>
        <taxon>Globisporangium</taxon>
    </lineage>
</organism>
<feature type="domain" description="PH" evidence="2">
    <location>
        <begin position="149"/>
        <end position="241"/>
    </location>
</feature>
<feature type="region of interest" description="Disordered" evidence="1">
    <location>
        <begin position="272"/>
        <end position="352"/>
    </location>
</feature>
<feature type="compositionally biased region" description="Low complexity" evidence="1">
    <location>
        <begin position="282"/>
        <end position="293"/>
    </location>
</feature>
<dbReference type="SMART" id="SM00233">
    <property type="entry name" value="PH"/>
    <property type="match status" value="2"/>
</dbReference>
<evidence type="ECO:0000259" key="2">
    <source>
        <dbReference type="PROSITE" id="PS50003"/>
    </source>
</evidence>
<dbReference type="InterPro" id="IPR011993">
    <property type="entry name" value="PH-like_dom_sf"/>
</dbReference>
<feature type="domain" description="PH" evidence="2">
    <location>
        <begin position="2"/>
        <end position="96"/>
    </location>
</feature>
<evidence type="ECO:0000313" key="3">
    <source>
        <dbReference type="EnsemblProtists" id="PYU1_T012897"/>
    </source>
</evidence>
<dbReference type="EMBL" id="GL376581">
    <property type="status" value="NOT_ANNOTATED_CDS"/>
    <property type="molecule type" value="Genomic_DNA"/>
</dbReference>
<dbReference type="VEuPathDB" id="FungiDB:PYU1_G012870"/>
<protein>
    <recommendedName>
        <fullName evidence="2">PH domain-containing protein</fullName>
    </recommendedName>
</protein>
<dbReference type="Proteomes" id="UP000019132">
    <property type="component" value="Unassembled WGS sequence"/>
</dbReference>
<proteinExistence type="predicted"/>
<dbReference type="OMA" id="YYDTAKV"/>
<dbReference type="SUPFAM" id="SSF50729">
    <property type="entry name" value="PH domain-like"/>
    <property type="match status" value="2"/>
</dbReference>
<reference evidence="3" key="3">
    <citation type="submission" date="2015-02" db="UniProtKB">
        <authorList>
            <consortium name="EnsemblProtists"/>
        </authorList>
    </citation>
    <scope>IDENTIFICATION</scope>
    <source>
        <strain evidence="3">DAOM BR144</strain>
    </source>
</reference>